<dbReference type="InterPro" id="IPR036508">
    <property type="entry name" value="Chitin-bd_dom_sf"/>
</dbReference>
<evidence type="ECO:0000313" key="3">
    <source>
        <dbReference type="EMBL" id="KAF6030658.1"/>
    </source>
</evidence>
<keyword evidence="4" id="KW-1185">Reference proteome</keyword>
<dbReference type="AlphaFoldDB" id="A0A7J7JZ94"/>
<dbReference type="Gene3D" id="2.170.140.10">
    <property type="entry name" value="Chitin binding domain"/>
    <property type="match status" value="1"/>
</dbReference>
<name>A0A7J7JZ94_BUGNE</name>
<protein>
    <recommendedName>
        <fullName evidence="2">Chitin-binding type-2 domain-containing protein</fullName>
    </recommendedName>
</protein>
<dbReference type="SUPFAM" id="SSF57625">
    <property type="entry name" value="Invertebrate chitin-binding proteins"/>
    <property type="match status" value="1"/>
</dbReference>
<evidence type="ECO:0000259" key="2">
    <source>
        <dbReference type="PROSITE" id="PS50940"/>
    </source>
</evidence>
<gene>
    <name evidence="3" type="ORF">EB796_011065</name>
</gene>
<proteinExistence type="predicted"/>
<dbReference type="PROSITE" id="PS50940">
    <property type="entry name" value="CHIT_BIND_II"/>
    <property type="match status" value="1"/>
</dbReference>
<feature type="domain" description="Chitin-binding type-2" evidence="2">
    <location>
        <begin position="30"/>
        <end position="88"/>
    </location>
</feature>
<dbReference type="GO" id="GO:0008061">
    <property type="term" value="F:chitin binding"/>
    <property type="evidence" value="ECO:0007669"/>
    <property type="project" value="InterPro"/>
</dbReference>
<comment type="caution">
    <text evidence="3">The sequence shown here is derived from an EMBL/GenBank/DDBJ whole genome shotgun (WGS) entry which is preliminary data.</text>
</comment>
<dbReference type="GO" id="GO:0005576">
    <property type="term" value="C:extracellular region"/>
    <property type="evidence" value="ECO:0007669"/>
    <property type="project" value="InterPro"/>
</dbReference>
<evidence type="ECO:0000256" key="1">
    <source>
        <dbReference type="SAM" id="SignalP"/>
    </source>
</evidence>
<dbReference type="Proteomes" id="UP000593567">
    <property type="component" value="Unassembled WGS sequence"/>
</dbReference>
<dbReference type="InterPro" id="IPR002557">
    <property type="entry name" value="Chitin-bd_dom"/>
</dbReference>
<dbReference type="EMBL" id="VXIV02001682">
    <property type="protein sequence ID" value="KAF6030658.1"/>
    <property type="molecule type" value="Genomic_DNA"/>
</dbReference>
<accession>A0A7J7JZ94</accession>
<reference evidence="3" key="1">
    <citation type="submission" date="2020-06" db="EMBL/GenBank/DDBJ databases">
        <title>Draft genome of Bugula neritina, a colonial animal packing powerful symbionts and potential medicines.</title>
        <authorList>
            <person name="Rayko M."/>
        </authorList>
    </citation>
    <scope>NUCLEOTIDE SEQUENCE [LARGE SCALE GENOMIC DNA]</scope>
    <source>
        <strain evidence="3">Kwan_BN1</strain>
    </source>
</reference>
<organism evidence="3 4">
    <name type="scientific">Bugula neritina</name>
    <name type="common">Brown bryozoan</name>
    <name type="synonym">Sertularia neritina</name>
    <dbReference type="NCBI Taxonomy" id="10212"/>
    <lineage>
        <taxon>Eukaryota</taxon>
        <taxon>Metazoa</taxon>
        <taxon>Spiralia</taxon>
        <taxon>Lophotrochozoa</taxon>
        <taxon>Bryozoa</taxon>
        <taxon>Gymnolaemata</taxon>
        <taxon>Cheilostomatida</taxon>
        <taxon>Flustrina</taxon>
        <taxon>Buguloidea</taxon>
        <taxon>Bugulidae</taxon>
        <taxon>Bugula</taxon>
    </lineage>
</organism>
<feature type="signal peptide" evidence="1">
    <location>
        <begin position="1"/>
        <end position="25"/>
    </location>
</feature>
<sequence>MFRLNLLCATVAVVLVAMVITRAEGQTDPNYDCEEKGNFYTIVKGTNCRKFLHGTASLPAKELSCSEGLAFDKIHCVCNRIEAFNCDDLNVVG</sequence>
<evidence type="ECO:0000313" key="4">
    <source>
        <dbReference type="Proteomes" id="UP000593567"/>
    </source>
</evidence>
<feature type="chain" id="PRO_5029690691" description="Chitin-binding type-2 domain-containing protein" evidence="1">
    <location>
        <begin position="26"/>
        <end position="93"/>
    </location>
</feature>
<keyword evidence="1" id="KW-0732">Signal</keyword>